<reference evidence="2" key="1">
    <citation type="journal article" date="2014" name="Int. J. Syst. Evol. Microbiol.">
        <title>Complete genome sequence of Corynebacterium casei LMG S-19264T (=DSM 44701T), isolated from a smear-ripened cheese.</title>
        <authorList>
            <consortium name="US DOE Joint Genome Institute (JGI-PGF)"/>
            <person name="Walter F."/>
            <person name="Albersmeier A."/>
            <person name="Kalinowski J."/>
            <person name="Ruckert C."/>
        </authorList>
    </citation>
    <scope>NUCLEOTIDE SEQUENCE</scope>
    <source>
        <strain evidence="2">CGMCC 1.15254</strain>
    </source>
</reference>
<evidence type="ECO:0000313" key="3">
    <source>
        <dbReference type="Proteomes" id="UP000632498"/>
    </source>
</evidence>
<feature type="transmembrane region" description="Helical" evidence="1">
    <location>
        <begin position="7"/>
        <end position="26"/>
    </location>
</feature>
<keyword evidence="1" id="KW-0472">Membrane</keyword>
<dbReference type="Proteomes" id="UP000632498">
    <property type="component" value="Unassembled WGS sequence"/>
</dbReference>
<organism evidence="2 3">
    <name type="scientific">Terasakiella brassicae</name>
    <dbReference type="NCBI Taxonomy" id="1634917"/>
    <lineage>
        <taxon>Bacteria</taxon>
        <taxon>Pseudomonadati</taxon>
        <taxon>Pseudomonadota</taxon>
        <taxon>Alphaproteobacteria</taxon>
        <taxon>Rhodospirillales</taxon>
        <taxon>Terasakiellaceae</taxon>
        <taxon>Terasakiella</taxon>
    </lineage>
</organism>
<dbReference type="AlphaFoldDB" id="A0A917C5F5"/>
<evidence type="ECO:0000256" key="1">
    <source>
        <dbReference type="SAM" id="Phobius"/>
    </source>
</evidence>
<reference evidence="2" key="2">
    <citation type="submission" date="2020-09" db="EMBL/GenBank/DDBJ databases">
        <authorList>
            <person name="Sun Q."/>
            <person name="Zhou Y."/>
        </authorList>
    </citation>
    <scope>NUCLEOTIDE SEQUENCE</scope>
    <source>
        <strain evidence="2">CGMCC 1.15254</strain>
    </source>
</reference>
<dbReference type="RefSeq" id="WP_188666024.1">
    <property type="nucleotide sequence ID" value="NZ_BMHV01000020.1"/>
</dbReference>
<gene>
    <name evidence="2" type="ORF">GCM10011332_26120</name>
</gene>
<keyword evidence="1" id="KW-0812">Transmembrane</keyword>
<dbReference type="EMBL" id="BMHV01000020">
    <property type="protein sequence ID" value="GGF70909.1"/>
    <property type="molecule type" value="Genomic_DNA"/>
</dbReference>
<comment type="caution">
    <text evidence="2">The sequence shown here is derived from an EMBL/GenBank/DDBJ whole genome shotgun (WGS) entry which is preliminary data.</text>
</comment>
<sequence>MDFLSDDILKILGGGVVASVMTNLFISRRETKKHNRMLKGLAASLHAEIKAKRNEVIHHKYREALQEFIDALKAGRTNEVPKYNTHNDPAKSVYYANITTIGHLPKPIPEKLTELYSMADSITLDYQAMDAGKWDHRDNKDKAEFLEVVLRNYDWTIEKADDVLSELESYLGK</sequence>
<accession>A0A917C5F5</accession>
<proteinExistence type="predicted"/>
<keyword evidence="1" id="KW-1133">Transmembrane helix</keyword>
<evidence type="ECO:0000313" key="2">
    <source>
        <dbReference type="EMBL" id="GGF70909.1"/>
    </source>
</evidence>
<protein>
    <submittedName>
        <fullName evidence="2">Uncharacterized protein</fullName>
    </submittedName>
</protein>
<name>A0A917C5F5_9PROT</name>
<keyword evidence="3" id="KW-1185">Reference proteome</keyword>